<protein>
    <recommendedName>
        <fullName evidence="1">SnoaL-like domain-containing protein</fullName>
    </recommendedName>
</protein>
<organism evidence="2 3">
    <name type="scientific">Winogradskyella haliclonae</name>
    <dbReference type="NCBI Taxonomy" id="2048558"/>
    <lineage>
        <taxon>Bacteria</taxon>
        <taxon>Pseudomonadati</taxon>
        <taxon>Bacteroidota</taxon>
        <taxon>Flavobacteriia</taxon>
        <taxon>Flavobacteriales</taxon>
        <taxon>Flavobacteriaceae</taxon>
        <taxon>Winogradskyella</taxon>
    </lineage>
</organism>
<sequence>MEKLVTSFYTAFANLDAEAMANCYHKDIVFEDPAFGVLHGEHAKNMWRMLCASQKGKDFIVTFSNIEINENIASAKWEAKYNFSKTRKRVHNKISAQFQFKDGLIIKHVDTFNLHRWASQAFGFKGKLIGGTSFFKKKLQKQTHTLLSQYETKN</sequence>
<name>A0ABQ2BXU7_9FLAO</name>
<dbReference type="InterPro" id="IPR037401">
    <property type="entry name" value="SnoaL-like"/>
</dbReference>
<dbReference type="RefSeq" id="WP_188374227.1">
    <property type="nucleotide sequence ID" value="NZ_BMDQ01000002.1"/>
</dbReference>
<gene>
    <name evidence="2" type="ORF">GCM10011444_16150</name>
</gene>
<dbReference type="InterPro" id="IPR032710">
    <property type="entry name" value="NTF2-like_dom_sf"/>
</dbReference>
<proteinExistence type="predicted"/>
<dbReference type="SUPFAM" id="SSF54427">
    <property type="entry name" value="NTF2-like"/>
    <property type="match status" value="1"/>
</dbReference>
<feature type="domain" description="SnoaL-like" evidence="1">
    <location>
        <begin position="5"/>
        <end position="108"/>
    </location>
</feature>
<evidence type="ECO:0000313" key="3">
    <source>
        <dbReference type="Proteomes" id="UP000624701"/>
    </source>
</evidence>
<dbReference type="Gene3D" id="3.10.450.50">
    <property type="match status" value="1"/>
</dbReference>
<dbReference type="Pfam" id="PF12680">
    <property type="entry name" value="SnoaL_2"/>
    <property type="match status" value="1"/>
</dbReference>
<comment type="caution">
    <text evidence="2">The sequence shown here is derived from an EMBL/GenBank/DDBJ whole genome shotgun (WGS) entry which is preliminary data.</text>
</comment>
<keyword evidence="3" id="KW-1185">Reference proteome</keyword>
<dbReference type="EMBL" id="BMDQ01000002">
    <property type="protein sequence ID" value="GGI57306.1"/>
    <property type="molecule type" value="Genomic_DNA"/>
</dbReference>
<evidence type="ECO:0000313" key="2">
    <source>
        <dbReference type="EMBL" id="GGI57306.1"/>
    </source>
</evidence>
<evidence type="ECO:0000259" key="1">
    <source>
        <dbReference type="Pfam" id="PF12680"/>
    </source>
</evidence>
<dbReference type="Proteomes" id="UP000624701">
    <property type="component" value="Unassembled WGS sequence"/>
</dbReference>
<accession>A0ABQ2BXU7</accession>
<reference evidence="3" key="1">
    <citation type="journal article" date="2019" name="Int. J. Syst. Evol. Microbiol.">
        <title>The Global Catalogue of Microorganisms (GCM) 10K type strain sequencing project: providing services to taxonomists for standard genome sequencing and annotation.</title>
        <authorList>
            <consortium name="The Broad Institute Genomics Platform"/>
            <consortium name="The Broad Institute Genome Sequencing Center for Infectious Disease"/>
            <person name="Wu L."/>
            <person name="Ma J."/>
        </authorList>
    </citation>
    <scope>NUCLEOTIDE SEQUENCE [LARGE SCALE GENOMIC DNA]</scope>
    <source>
        <strain evidence="3">CCM 8681</strain>
    </source>
</reference>